<evidence type="ECO:0000256" key="6">
    <source>
        <dbReference type="ARBA" id="ARBA00054993"/>
    </source>
</evidence>
<evidence type="ECO:0000256" key="2">
    <source>
        <dbReference type="ARBA" id="ARBA00007653"/>
    </source>
</evidence>
<sequence length="668" mass="73762">MLQASSRRILAQKNIAFCSNIQRRYASVNTDSKKLLDSAPFHDVVVIGGGHAGAEACAAAARLGAKTLLVTPKLSNLGVCSCNPSFGGIGKGILIKEVDALDGVAGRIVDKAGIHFQVLNRSRGPAVWGPRAQIDRKIYQREMELELKNYPNLQIKEDAVADILIDHEATSPNATHGKVSGVVLESGQIISTNNVVITTGTFLSGELHIGLEVFPGGRVGEKATFGLSHTLKTAGFQMGRLKTGTPPRLARESINFEGMMVQYPDNPATPFSYLNDTISLADDQVNCYMTRTNPSSHKILMDNFDKSVHIRETVKGPRYCPSIESKIKRFSHKDNHQIWLEPEGLDTNIIYPNGISISMPPDIQLQFLQTIKGLENVNMLQPGYGVEYDYVDPRELRPSLETKRVTGLFLAGQINGTTGYEEAASQGIIAGINAGRAALGKLPFIIKRSQGYIGVLIDDLVTMGVEEPYRMFTSRSEFRFILRSDNADLRLTQIGRDLGVVSDKRWNRYLKDTSEYDKIKSILSSVSLSSAEWARRLPNYKIANDSQRRSAYDILRLKEVSPSDLALHIPNGALAQFSSRVLQKADIDAKYAPYIKREANLIRAFESDENLAIPENFDYSVLGSLSNESRALLEKVRPETLGQARRIQGVTPTACLDIFRYVKSLNSV</sequence>
<keyword evidence="5" id="KW-0274">FAD</keyword>
<dbReference type="PRINTS" id="PR00411">
    <property type="entry name" value="PNDRDTASEI"/>
</dbReference>
<dbReference type="FunFam" id="1.10.150.570:FF:000001">
    <property type="entry name" value="tRNA uridine 5-carboxymethylaminomethyl modification enzyme MnmG"/>
    <property type="match status" value="1"/>
</dbReference>
<dbReference type="PANTHER" id="PTHR11806:SF0">
    <property type="entry name" value="PROTEIN MTO1 HOMOLOG, MITOCHONDRIAL"/>
    <property type="match status" value="1"/>
</dbReference>
<dbReference type="InterPro" id="IPR040131">
    <property type="entry name" value="MnmG_N"/>
</dbReference>
<keyword evidence="3" id="KW-0285">Flavoprotein</keyword>
<dbReference type="HAMAP" id="MF_00129">
    <property type="entry name" value="MnmG_GidA"/>
    <property type="match status" value="1"/>
</dbReference>
<evidence type="ECO:0000256" key="4">
    <source>
        <dbReference type="ARBA" id="ARBA00022694"/>
    </source>
</evidence>
<dbReference type="GO" id="GO:0005739">
    <property type="term" value="C:mitochondrion"/>
    <property type="evidence" value="ECO:0007669"/>
    <property type="project" value="GOC"/>
</dbReference>
<dbReference type="NCBIfam" id="TIGR00136">
    <property type="entry name" value="mnmG_gidA"/>
    <property type="match status" value="1"/>
</dbReference>
<dbReference type="FunFam" id="3.50.50.60:FF:000145">
    <property type="entry name" value="tRNA uridine 5-carboxymethylaminomethyl modification enzyme"/>
    <property type="match status" value="1"/>
</dbReference>
<dbReference type="Gene3D" id="3.50.50.60">
    <property type="entry name" value="FAD/NAD(P)-binding domain"/>
    <property type="match status" value="2"/>
</dbReference>
<keyword evidence="4" id="KW-0819">tRNA processing</keyword>
<accession>A0A5E8BCZ1</accession>
<dbReference type="SMART" id="SM01228">
    <property type="entry name" value="GIDA_assoc_3"/>
    <property type="match status" value="1"/>
</dbReference>
<dbReference type="EMBL" id="CABVLU010000002">
    <property type="protein sequence ID" value="VVT48915.1"/>
    <property type="molecule type" value="Genomic_DNA"/>
</dbReference>
<comment type="similarity">
    <text evidence="2">Belongs to the MnmG family.</text>
</comment>
<dbReference type="RefSeq" id="XP_031852624.1">
    <property type="nucleotide sequence ID" value="XM_031996733.1"/>
</dbReference>
<dbReference type="GO" id="GO:0050660">
    <property type="term" value="F:flavin adenine dinucleotide binding"/>
    <property type="evidence" value="ECO:0007669"/>
    <property type="project" value="InterPro"/>
</dbReference>
<evidence type="ECO:0000259" key="7">
    <source>
        <dbReference type="SMART" id="SM01228"/>
    </source>
</evidence>
<dbReference type="FunFam" id="3.50.50.60:FF:000002">
    <property type="entry name" value="tRNA uridine 5-carboxymethylaminomethyl modification enzyme MnmG"/>
    <property type="match status" value="1"/>
</dbReference>
<evidence type="ECO:0000256" key="5">
    <source>
        <dbReference type="ARBA" id="ARBA00022827"/>
    </source>
</evidence>
<name>A0A5E8BCZ1_9ASCO</name>
<dbReference type="InterPro" id="IPR002218">
    <property type="entry name" value="MnmG-rel"/>
</dbReference>
<dbReference type="PROSITE" id="PS01281">
    <property type="entry name" value="GIDA_2"/>
    <property type="match status" value="1"/>
</dbReference>
<dbReference type="InterPro" id="IPR020595">
    <property type="entry name" value="MnmG-rel_CS"/>
</dbReference>
<dbReference type="InterPro" id="IPR036188">
    <property type="entry name" value="FAD/NAD-bd_sf"/>
</dbReference>
<dbReference type="Pfam" id="PF13932">
    <property type="entry name" value="SAM_GIDA_C"/>
    <property type="match status" value="1"/>
</dbReference>
<gene>
    <name evidence="8" type="ORF">SAPINGB_P002013</name>
</gene>
<dbReference type="PANTHER" id="PTHR11806">
    <property type="entry name" value="GLUCOSE INHIBITED DIVISION PROTEIN A"/>
    <property type="match status" value="1"/>
</dbReference>
<dbReference type="Pfam" id="PF21680">
    <property type="entry name" value="GIDA_C_1st"/>
    <property type="match status" value="1"/>
</dbReference>
<dbReference type="InterPro" id="IPR004416">
    <property type="entry name" value="MnmG"/>
</dbReference>
<organism evidence="8 9">
    <name type="scientific">Magnusiomyces paraingens</name>
    <dbReference type="NCBI Taxonomy" id="2606893"/>
    <lineage>
        <taxon>Eukaryota</taxon>
        <taxon>Fungi</taxon>
        <taxon>Dikarya</taxon>
        <taxon>Ascomycota</taxon>
        <taxon>Saccharomycotina</taxon>
        <taxon>Dipodascomycetes</taxon>
        <taxon>Dipodascales</taxon>
        <taxon>Dipodascaceae</taxon>
        <taxon>Magnusiomyces</taxon>
    </lineage>
</organism>
<reference evidence="8 9" key="1">
    <citation type="submission" date="2019-09" db="EMBL/GenBank/DDBJ databases">
        <authorList>
            <person name="Brejova B."/>
        </authorList>
    </citation>
    <scope>NUCLEOTIDE SEQUENCE [LARGE SCALE GENOMIC DNA]</scope>
</reference>
<feature type="domain" description="tRNA uridine 5-carboxymethylaminomethyl modification enzyme C-terminal subdomain" evidence="7">
    <location>
        <begin position="589"/>
        <end position="660"/>
    </location>
</feature>
<dbReference type="InterPro" id="IPR049312">
    <property type="entry name" value="GIDA_C_N"/>
</dbReference>
<evidence type="ECO:0000256" key="1">
    <source>
        <dbReference type="ARBA" id="ARBA00001974"/>
    </source>
</evidence>
<evidence type="ECO:0000256" key="3">
    <source>
        <dbReference type="ARBA" id="ARBA00022630"/>
    </source>
</evidence>
<dbReference type="GeneID" id="43580833"/>
<dbReference type="Gene3D" id="1.10.150.570">
    <property type="entry name" value="GidA associated domain, C-terminal subdomain"/>
    <property type="match status" value="1"/>
</dbReference>
<dbReference type="OrthoDB" id="3329at2759"/>
<dbReference type="PROSITE" id="PS01280">
    <property type="entry name" value="GIDA_1"/>
    <property type="match status" value="1"/>
</dbReference>
<evidence type="ECO:0000313" key="8">
    <source>
        <dbReference type="EMBL" id="VVT48915.1"/>
    </source>
</evidence>
<protein>
    <recommendedName>
        <fullName evidence="7">tRNA uridine 5-carboxymethylaminomethyl modification enzyme C-terminal subdomain domain-containing protein</fullName>
    </recommendedName>
</protein>
<keyword evidence="9" id="KW-1185">Reference proteome</keyword>
<dbReference type="InterPro" id="IPR047001">
    <property type="entry name" value="MnmG_C_subdom"/>
</dbReference>
<dbReference type="SUPFAM" id="SSF51905">
    <property type="entry name" value="FAD/NAD(P)-binding domain"/>
    <property type="match status" value="1"/>
</dbReference>
<dbReference type="Pfam" id="PF01134">
    <property type="entry name" value="GIDA"/>
    <property type="match status" value="1"/>
</dbReference>
<proteinExistence type="inferred from homology"/>
<dbReference type="Proteomes" id="UP000398389">
    <property type="component" value="Unassembled WGS sequence"/>
</dbReference>
<dbReference type="InterPro" id="IPR044920">
    <property type="entry name" value="MnmG_C_subdom_sf"/>
</dbReference>
<comment type="cofactor">
    <cofactor evidence="1">
        <name>FAD</name>
        <dbReference type="ChEBI" id="CHEBI:57692"/>
    </cofactor>
</comment>
<dbReference type="InterPro" id="IPR026904">
    <property type="entry name" value="MnmG_C"/>
</dbReference>
<comment type="function">
    <text evidence="6">Component of the MSS1-MTO1 complex that catalyzes the 5-carboxymethylaminomethyluridine (cmnm(5)U) modification at the 34th wobble position (U34) of mitochondrial tRNAs.</text>
</comment>
<dbReference type="GO" id="GO:0070899">
    <property type="term" value="P:mitochondrial tRNA wobble uridine modification"/>
    <property type="evidence" value="ECO:0007669"/>
    <property type="project" value="UniProtKB-ARBA"/>
</dbReference>
<dbReference type="Gene3D" id="1.10.10.1800">
    <property type="entry name" value="tRNA uridine 5-carboxymethylaminomethyl modification enzyme MnmG/GidA"/>
    <property type="match status" value="1"/>
</dbReference>
<evidence type="ECO:0000313" key="9">
    <source>
        <dbReference type="Proteomes" id="UP000398389"/>
    </source>
</evidence>
<dbReference type="AlphaFoldDB" id="A0A5E8BCZ1"/>
<dbReference type="GO" id="GO:0030488">
    <property type="term" value="P:tRNA methylation"/>
    <property type="evidence" value="ECO:0007669"/>
    <property type="project" value="TreeGrafter"/>
</dbReference>